<evidence type="ECO:0000313" key="3">
    <source>
        <dbReference type="Proteomes" id="UP001057375"/>
    </source>
</evidence>
<feature type="compositionally biased region" description="Low complexity" evidence="1">
    <location>
        <begin position="807"/>
        <end position="821"/>
    </location>
</feature>
<organism evidence="2 3">
    <name type="scientific">Aduncisulcus paluster</name>
    <dbReference type="NCBI Taxonomy" id="2918883"/>
    <lineage>
        <taxon>Eukaryota</taxon>
        <taxon>Metamonada</taxon>
        <taxon>Carpediemonas-like organisms</taxon>
        <taxon>Aduncisulcus</taxon>
    </lineage>
</organism>
<sequence>MLVYPTHTNTHTHNNPSIFDTFFTPDPPIDVEEKQGDIDVQKKPGDLDTSSIQEIIRSLLSPLLKIEAALREPDGDISLSLFLFRILSISISRVTSLRKSIYPRISSLLSEFLALGLSKDLDASLIRNILQILKNIAFAKDNTTKDSILSLLLPYMLLWMKKYPNKTLWMTILRNISLEEDNLTAHVNRSSQLWFVFKPILKSLKFGKSVIPLPDEPNPFTNMLIILGMNFFTNLCSIPSQAIVLYHNLKRDYRLDYWFGVVKLSRLYRDQISPKYDDRMEWCKINGGSSSLYSRYIGNCYSYLHKWNIIFETIEKCPDSESTSKLYHKHRKDILSVFLAFQSKSEIKEHKKEIVLCIQCLDWFVMHNVSGNDIYLPIPDLNDLIDTFLGHLSSVEEVLEGNIEREYYGICTNYTSYYTHSIDEYNDSFVCQISPTLEIMLKSGTKRKLRNDFVQKILATLQIISKSASYSTRSSIFTLIKPYIKDWLRIYDDSKCFGDWMIILSYFTVPNIDPIDISICSEAWPLFHPVLDIVKREFVGNKINEDNHDWALVFFSHLSIGVYNTVRIYENVKDLLENWFRSMNNHHFWVQLIGIFSIVPSILLEISPKFDSIIRFCSEEDIDTSTYVFSIISYFKHSAYSNLLLHSVPMLSIIPTSKILFTPEQNQNHASISDNFATHFWYIEYIITWELGELEYSYSNVLSGEILTRQDKRLKLDWPSDLDWLFIAAGISKLRKEDECLPPHGIKYSSLLTVSPQKLLVKMPFDEERSYLQSVHDLIEQTGGGVEMLFDKNTRIGDSWASRTTETSPHTSPSLIPSSTSIDMEQQQIPQPTLSSPGVTDPALDVSILTPMLVQHWRNTCKSLPFDGRLQLESSNKELADVCLKIAKEHVCQCCMEVQIASSEIIIATTIIRIVSFSSATPIL</sequence>
<comment type="caution">
    <text evidence="2">The sequence shown here is derived from an EMBL/GenBank/DDBJ whole genome shotgun (WGS) entry which is preliminary data.</text>
</comment>
<evidence type="ECO:0000313" key="2">
    <source>
        <dbReference type="EMBL" id="GKT34410.1"/>
    </source>
</evidence>
<accession>A0ABQ5KPI0</accession>
<name>A0ABQ5KPI0_9EUKA</name>
<feature type="region of interest" description="Disordered" evidence="1">
    <location>
        <begin position="801"/>
        <end position="838"/>
    </location>
</feature>
<protein>
    <submittedName>
        <fullName evidence="2">Uncharacterized protein</fullName>
    </submittedName>
</protein>
<keyword evidence="3" id="KW-1185">Reference proteome</keyword>
<proteinExistence type="predicted"/>
<gene>
    <name evidence="2" type="ORF">ADUPG1_007767</name>
</gene>
<dbReference type="EMBL" id="BQXS01010807">
    <property type="protein sequence ID" value="GKT34410.1"/>
    <property type="molecule type" value="Genomic_DNA"/>
</dbReference>
<dbReference type="Proteomes" id="UP001057375">
    <property type="component" value="Unassembled WGS sequence"/>
</dbReference>
<feature type="compositionally biased region" description="Polar residues" evidence="1">
    <location>
        <begin position="822"/>
        <end position="838"/>
    </location>
</feature>
<evidence type="ECO:0000256" key="1">
    <source>
        <dbReference type="SAM" id="MobiDB-lite"/>
    </source>
</evidence>
<reference evidence="2" key="1">
    <citation type="submission" date="2022-03" db="EMBL/GenBank/DDBJ databases">
        <title>Draft genome sequence of Aduncisulcus paluster, a free-living microaerophilic Fornicata.</title>
        <authorList>
            <person name="Yuyama I."/>
            <person name="Kume K."/>
            <person name="Tamura T."/>
            <person name="Inagaki Y."/>
            <person name="Hashimoto T."/>
        </authorList>
    </citation>
    <scope>NUCLEOTIDE SEQUENCE</scope>
    <source>
        <strain evidence="2">NY0171</strain>
    </source>
</reference>